<proteinExistence type="inferred from homology"/>
<keyword evidence="5" id="KW-0489">Methyltransferase</keyword>
<protein>
    <recommendedName>
        <fullName evidence="5">Protein-S-isoprenylcysteine O-methyltransferase</fullName>
        <ecNumber evidence="5">2.1.1.100</ecNumber>
    </recommendedName>
</protein>
<dbReference type="EC" id="2.1.1.100" evidence="5"/>
<evidence type="ECO:0000313" key="7">
    <source>
        <dbReference type="EMBL" id="KAK7462935.1"/>
    </source>
</evidence>
<comment type="caution">
    <text evidence="7">The sequence shown here is derived from an EMBL/GenBank/DDBJ whole genome shotgun (WGS) entry which is preliminary data.</text>
</comment>
<keyword evidence="3 5" id="KW-1133">Transmembrane helix</keyword>
<keyword evidence="5" id="KW-0808">Transferase</keyword>
<feature type="chain" id="PRO_5047048709" description="Protein-S-isoprenylcysteine O-methyltransferase" evidence="6">
    <location>
        <begin position="19"/>
        <end position="238"/>
    </location>
</feature>
<keyword evidence="4 5" id="KW-0472">Membrane</keyword>
<feature type="transmembrane region" description="Helical" evidence="5">
    <location>
        <begin position="48"/>
        <end position="69"/>
    </location>
</feature>
<feature type="transmembrane region" description="Helical" evidence="5">
    <location>
        <begin position="153"/>
        <end position="173"/>
    </location>
</feature>
<accession>A0ABR1JM76</accession>
<dbReference type="Pfam" id="PF04140">
    <property type="entry name" value="ICMT"/>
    <property type="match status" value="1"/>
</dbReference>
<dbReference type="EMBL" id="JBANRG010000010">
    <property type="protein sequence ID" value="KAK7462935.1"/>
    <property type="molecule type" value="Genomic_DNA"/>
</dbReference>
<gene>
    <name evidence="7" type="ORF">VKT23_007516</name>
</gene>
<dbReference type="PANTHER" id="PTHR12714">
    <property type="entry name" value="PROTEIN-S ISOPRENYLCYSTEINE O-METHYLTRANSFERASE"/>
    <property type="match status" value="1"/>
</dbReference>
<evidence type="ECO:0000256" key="5">
    <source>
        <dbReference type="RuleBase" id="RU362022"/>
    </source>
</evidence>
<dbReference type="InterPro" id="IPR007269">
    <property type="entry name" value="ICMT_MeTrfase"/>
</dbReference>
<evidence type="ECO:0000256" key="4">
    <source>
        <dbReference type="ARBA" id="ARBA00023136"/>
    </source>
</evidence>
<evidence type="ECO:0000313" key="8">
    <source>
        <dbReference type="Proteomes" id="UP001498398"/>
    </source>
</evidence>
<dbReference type="Proteomes" id="UP001498398">
    <property type="component" value="Unassembled WGS sequence"/>
</dbReference>
<evidence type="ECO:0000256" key="3">
    <source>
        <dbReference type="ARBA" id="ARBA00022989"/>
    </source>
</evidence>
<dbReference type="PROSITE" id="PS51257">
    <property type="entry name" value="PROKAR_LIPOPROTEIN"/>
    <property type="match status" value="1"/>
</dbReference>
<keyword evidence="5" id="KW-0949">S-adenosyl-L-methionine</keyword>
<comment type="catalytic activity">
    <reaction evidence="5">
        <text>[protein]-C-terminal S-[(2E,6E)-farnesyl]-L-cysteine + S-adenosyl-L-methionine = [protein]-C-terminal S-[(2E,6E)-farnesyl]-L-cysteine methyl ester + S-adenosyl-L-homocysteine</text>
        <dbReference type="Rhea" id="RHEA:21672"/>
        <dbReference type="Rhea" id="RHEA-COMP:12125"/>
        <dbReference type="Rhea" id="RHEA-COMP:12126"/>
        <dbReference type="ChEBI" id="CHEBI:57856"/>
        <dbReference type="ChEBI" id="CHEBI:59789"/>
        <dbReference type="ChEBI" id="CHEBI:90510"/>
        <dbReference type="ChEBI" id="CHEBI:90511"/>
        <dbReference type="EC" id="2.1.1.100"/>
    </reaction>
</comment>
<keyword evidence="5" id="KW-0256">Endoplasmic reticulum</keyword>
<dbReference type="Gene3D" id="1.20.120.1630">
    <property type="match status" value="1"/>
</dbReference>
<organism evidence="7 8">
    <name type="scientific">Marasmiellus scandens</name>
    <dbReference type="NCBI Taxonomy" id="2682957"/>
    <lineage>
        <taxon>Eukaryota</taxon>
        <taxon>Fungi</taxon>
        <taxon>Dikarya</taxon>
        <taxon>Basidiomycota</taxon>
        <taxon>Agaricomycotina</taxon>
        <taxon>Agaricomycetes</taxon>
        <taxon>Agaricomycetidae</taxon>
        <taxon>Agaricales</taxon>
        <taxon>Marasmiineae</taxon>
        <taxon>Omphalotaceae</taxon>
        <taxon>Marasmiellus</taxon>
    </lineage>
</organism>
<reference evidence="7 8" key="1">
    <citation type="submission" date="2024-01" db="EMBL/GenBank/DDBJ databases">
        <title>A draft genome for the cacao thread blight pathogen Marasmiellus scandens.</title>
        <authorList>
            <person name="Baruah I.K."/>
            <person name="Leung J."/>
            <person name="Bukari Y."/>
            <person name="Amoako-Attah I."/>
            <person name="Meinhardt L.W."/>
            <person name="Bailey B.A."/>
            <person name="Cohen S.P."/>
        </authorList>
    </citation>
    <scope>NUCLEOTIDE SEQUENCE [LARGE SCALE GENOMIC DNA]</scope>
    <source>
        <strain evidence="7 8">GH-19</strain>
    </source>
</reference>
<evidence type="ECO:0000256" key="1">
    <source>
        <dbReference type="ARBA" id="ARBA00004141"/>
    </source>
</evidence>
<comment type="subcellular location">
    <subcellularLocation>
        <location evidence="5">Endoplasmic reticulum membrane</location>
        <topology evidence="5">Multi-pass membrane protein</topology>
    </subcellularLocation>
    <subcellularLocation>
        <location evidence="1">Membrane</location>
        <topology evidence="1">Multi-pass membrane protein</topology>
    </subcellularLocation>
</comment>
<feature type="transmembrane region" description="Helical" evidence="5">
    <location>
        <begin position="185"/>
        <end position="204"/>
    </location>
</feature>
<name>A0ABR1JM76_9AGAR</name>
<feature type="signal peptide" evidence="6">
    <location>
        <begin position="1"/>
        <end position="18"/>
    </location>
</feature>
<sequence>MTLSKVPLLILTLASVWTSCSPPNPPPEKKEIVDRGSLTGRATTRRRLFGFFVAGAIFLETLVIVSYDVSSRYPQSSRLWQEIPKVLLSNADPVLLQPSPTFYVGVFLTAVGALIRYTCYQYLGRLFTFELSLRKDHHLITSGPYNIVRHPSYIGALVGFIGLYAVLFGEGSYMQVKGILQTSSGRVIFCCINFFLMHFVHFLIKRIDVEDAFLRERFGKEWEDWARKVQWKLIPRLY</sequence>
<keyword evidence="2 5" id="KW-0812">Transmembrane</keyword>
<dbReference type="PANTHER" id="PTHR12714:SF9">
    <property type="entry name" value="PROTEIN-S-ISOPRENYLCYSTEINE O-METHYLTRANSFERASE"/>
    <property type="match status" value="1"/>
</dbReference>
<comment type="similarity">
    <text evidence="5">Belongs to the class VI-like SAM-binding methyltransferase superfamily. Isoprenylcysteine carboxyl methyltransferase family.</text>
</comment>
<keyword evidence="6" id="KW-0732">Signal</keyword>
<evidence type="ECO:0000256" key="6">
    <source>
        <dbReference type="SAM" id="SignalP"/>
    </source>
</evidence>
<keyword evidence="8" id="KW-1185">Reference proteome</keyword>
<evidence type="ECO:0000256" key="2">
    <source>
        <dbReference type="ARBA" id="ARBA00022692"/>
    </source>
</evidence>
<feature type="transmembrane region" description="Helical" evidence="5">
    <location>
        <begin position="102"/>
        <end position="123"/>
    </location>
</feature>